<gene>
    <name evidence="3" type="ORF">BO97DRAFT_424102</name>
</gene>
<dbReference type="EMBL" id="KZ824281">
    <property type="protein sequence ID" value="RAL12922.1"/>
    <property type="molecule type" value="Genomic_DNA"/>
</dbReference>
<dbReference type="OrthoDB" id="4508609at2759"/>
<feature type="compositionally biased region" description="Basic residues" evidence="1">
    <location>
        <begin position="106"/>
        <end position="120"/>
    </location>
</feature>
<reference evidence="3 4" key="1">
    <citation type="submission" date="2018-02" db="EMBL/GenBank/DDBJ databases">
        <title>The genomes of Aspergillus section Nigri reveals drivers in fungal speciation.</title>
        <authorList>
            <consortium name="DOE Joint Genome Institute"/>
            <person name="Vesth T.C."/>
            <person name="Nybo J."/>
            <person name="Theobald S."/>
            <person name="Brandl J."/>
            <person name="Frisvad J.C."/>
            <person name="Nielsen K.F."/>
            <person name="Lyhne E.K."/>
            <person name="Kogle M.E."/>
            <person name="Kuo A."/>
            <person name="Riley R."/>
            <person name="Clum A."/>
            <person name="Nolan M."/>
            <person name="Lipzen A."/>
            <person name="Salamov A."/>
            <person name="Henrissat B."/>
            <person name="Wiebenga A."/>
            <person name="De vries R.P."/>
            <person name="Grigoriev I.V."/>
            <person name="Mortensen U.H."/>
            <person name="Andersen M.R."/>
            <person name="Baker S.E."/>
        </authorList>
    </citation>
    <scope>NUCLEOTIDE SEQUENCE [LARGE SCALE GENOMIC DNA]</scope>
    <source>
        <strain evidence="3 4">CBS 101889</strain>
    </source>
</reference>
<sequence length="202" mass="22090">MPPNRIPLPPQTLRIRTTPRDFTSLPSTYNYTPNLAPGTIVGIVLGSVLGFLLVIYLLYLSLNSGRKFSPSTTVGGGSTILSPSSEESRSEIIVEENLSSRSPGTRSHRHSRRGGGRRRRREEIEEEEYIPPSAHRHHPEMVEGSALSSERSDMVTVLEEHSSVEGRKPPRRARGAGGHGKGYRAVDLDAPEGLSVDGSLRS</sequence>
<accession>A0A395HYB1</accession>
<dbReference type="VEuPathDB" id="FungiDB:BO97DRAFT_424102"/>
<dbReference type="Proteomes" id="UP000248961">
    <property type="component" value="Unassembled WGS sequence"/>
</dbReference>
<dbReference type="GeneID" id="37201226"/>
<evidence type="ECO:0000256" key="1">
    <source>
        <dbReference type="SAM" id="MobiDB-lite"/>
    </source>
</evidence>
<feature type="compositionally biased region" description="Basic and acidic residues" evidence="1">
    <location>
        <begin position="150"/>
        <end position="168"/>
    </location>
</feature>
<keyword evidence="2" id="KW-1133">Transmembrane helix</keyword>
<keyword evidence="2" id="KW-0812">Transmembrane</keyword>
<name>A0A395HYB1_ASPHC</name>
<proteinExistence type="predicted"/>
<dbReference type="AlphaFoldDB" id="A0A395HYB1"/>
<dbReference type="RefSeq" id="XP_025552076.1">
    <property type="nucleotide sequence ID" value="XM_025696937.1"/>
</dbReference>
<evidence type="ECO:0000256" key="2">
    <source>
        <dbReference type="SAM" id="Phobius"/>
    </source>
</evidence>
<organism evidence="3 4">
    <name type="scientific">Aspergillus homomorphus (strain CBS 101889)</name>
    <dbReference type="NCBI Taxonomy" id="1450537"/>
    <lineage>
        <taxon>Eukaryota</taxon>
        <taxon>Fungi</taxon>
        <taxon>Dikarya</taxon>
        <taxon>Ascomycota</taxon>
        <taxon>Pezizomycotina</taxon>
        <taxon>Eurotiomycetes</taxon>
        <taxon>Eurotiomycetidae</taxon>
        <taxon>Eurotiales</taxon>
        <taxon>Aspergillaceae</taxon>
        <taxon>Aspergillus</taxon>
        <taxon>Aspergillus subgen. Circumdati</taxon>
    </lineage>
</organism>
<feature type="transmembrane region" description="Helical" evidence="2">
    <location>
        <begin position="35"/>
        <end position="59"/>
    </location>
</feature>
<evidence type="ECO:0000313" key="3">
    <source>
        <dbReference type="EMBL" id="RAL12922.1"/>
    </source>
</evidence>
<protein>
    <submittedName>
        <fullName evidence="3">Uncharacterized protein</fullName>
    </submittedName>
</protein>
<evidence type="ECO:0000313" key="4">
    <source>
        <dbReference type="Proteomes" id="UP000248961"/>
    </source>
</evidence>
<feature type="compositionally biased region" description="Low complexity" evidence="1">
    <location>
        <begin position="95"/>
        <end position="105"/>
    </location>
</feature>
<keyword evidence="2" id="KW-0472">Membrane</keyword>
<feature type="region of interest" description="Disordered" evidence="1">
    <location>
        <begin position="68"/>
        <end position="202"/>
    </location>
</feature>
<keyword evidence="4" id="KW-1185">Reference proteome</keyword>